<dbReference type="InterPro" id="IPR023209">
    <property type="entry name" value="DAO"/>
</dbReference>
<reference evidence="11" key="1">
    <citation type="journal article" date="2019" name="Int. J. Syst. Evol. Microbiol.">
        <title>The Global Catalogue of Microorganisms (GCM) 10K type strain sequencing project: providing services to taxonomists for standard genome sequencing and annotation.</title>
        <authorList>
            <consortium name="The Broad Institute Genomics Platform"/>
            <consortium name="The Broad Institute Genome Sequencing Center for Infectious Disease"/>
            <person name="Wu L."/>
            <person name="Ma J."/>
        </authorList>
    </citation>
    <scope>NUCLEOTIDE SEQUENCE [LARGE SCALE GENOMIC DNA]</scope>
    <source>
        <strain evidence="11">KCTC 42498</strain>
    </source>
</reference>
<evidence type="ECO:0000256" key="7">
    <source>
        <dbReference type="ARBA" id="ARBA00039751"/>
    </source>
</evidence>
<evidence type="ECO:0000313" key="11">
    <source>
        <dbReference type="Proteomes" id="UP001597544"/>
    </source>
</evidence>
<feature type="domain" description="FAD dependent oxidoreductase" evidence="9">
    <location>
        <begin position="4"/>
        <end position="307"/>
    </location>
</feature>
<dbReference type="PANTHER" id="PTHR11530">
    <property type="entry name" value="D-AMINO ACID OXIDASE"/>
    <property type="match status" value="1"/>
</dbReference>
<proteinExistence type="inferred from homology"/>
<dbReference type="Gene3D" id="3.40.50.720">
    <property type="entry name" value="NAD(P)-binding Rossmann-like Domain"/>
    <property type="match status" value="1"/>
</dbReference>
<evidence type="ECO:0000256" key="2">
    <source>
        <dbReference type="ARBA" id="ARBA00006730"/>
    </source>
</evidence>
<keyword evidence="4" id="KW-0274">FAD</keyword>
<evidence type="ECO:0000256" key="4">
    <source>
        <dbReference type="ARBA" id="ARBA00022827"/>
    </source>
</evidence>
<comment type="similarity">
    <text evidence="2">Belongs to the DAMOX/DASOX family.</text>
</comment>
<keyword evidence="11" id="KW-1185">Reference proteome</keyword>
<evidence type="ECO:0000256" key="1">
    <source>
        <dbReference type="ARBA" id="ARBA00001974"/>
    </source>
</evidence>
<accession>A0ABW5IN39</accession>
<evidence type="ECO:0000259" key="9">
    <source>
        <dbReference type="Pfam" id="PF01266"/>
    </source>
</evidence>
<dbReference type="Gene3D" id="3.30.9.10">
    <property type="entry name" value="D-Amino Acid Oxidase, subunit A, domain 2"/>
    <property type="match status" value="1"/>
</dbReference>
<dbReference type="InterPro" id="IPR006076">
    <property type="entry name" value="FAD-dep_OxRdtase"/>
</dbReference>
<organism evidence="10 11">
    <name type="scientific">Pontibacter locisalis</name>
    <dbReference type="NCBI Taxonomy" id="1719035"/>
    <lineage>
        <taxon>Bacteria</taxon>
        <taxon>Pseudomonadati</taxon>
        <taxon>Bacteroidota</taxon>
        <taxon>Cytophagia</taxon>
        <taxon>Cytophagales</taxon>
        <taxon>Hymenobacteraceae</taxon>
        <taxon>Pontibacter</taxon>
    </lineage>
</organism>
<dbReference type="RefSeq" id="WP_377507028.1">
    <property type="nucleotide sequence ID" value="NZ_JBHULU010000015.1"/>
</dbReference>
<keyword evidence="3" id="KW-0285">Flavoprotein</keyword>
<evidence type="ECO:0000256" key="8">
    <source>
        <dbReference type="ARBA" id="ARBA00049547"/>
    </source>
</evidence>
<dbReference type="PANTHER" id="PTHR11530:SF11">
    <property type="entry name" value="D-ASPARTATE OXIDASE"/>
    <property type="match status" value="1"/>
</dbReference>
<dbReference type="PIRSF" id="PIRSF000189">
    <property type="entry name" value="D-aa_oxidase"/>
    <property type="match status" value="1"/>
</dbReference>
<evidence type="ECO:0000256" key="3">
    <source>
        <dbReference type="ARBA" id="ARBA00022630"/>
    </source>
</evidence>
<dbReference type="Pfam" id="PF01266">
    <property type="entry name" value="DAO"/>
    <property type="match status" value="1"/>
</dbReference>
<dbReference type="PROSITE" id="PS00677">
    <property type="entry name" value="DAO"/>
    <property type="match status" value="1"/>
</dbReference>
<sequence length="316" mass="35588">MESDIAIIGGGICGLSTAYILIGQGYKVKVFATSFPPETTSNKAAAFWFPYHIKSDERCISWSRTSYEKYLAFMADPTSGVSMHQLLKVTKKESKAAGMIWQNFLPEGSYKLIEKKELKQGFKTGFVVNVPLVEAQLFLPWLMDNLKQNGVNFVKREIRDLKELSNQYRWVVNCSGLGSRELCKDETLYPVRGQIATTVPHQGLPIFLYEEQPFYIVPRKDATLIGGTYEEGVWDTTPEAETVAKLYKQAVSLYPELAEFPVNNCWAGLRPFRPEIRVEREPGKNIIHNYGHGGSGFTLAWGCAEDVLKMMGANMT</sequence>
<evidence type="ECO:0000256" key="5">
    <source>
        <dbReference type="ARBA" id="ARBA00023002"/>
    </source>
</evidence>
<dbReference type="EC" id="1.4.3.3" evidence="6"/>
<dbReference type="Proteomes" id="UP001597544">
    <property type="component" value="Unassembled WGS sequence"/>
</dbReference>
<dbReference type="GO" id="GO:0016491">
    <property type="term" value="F:oxidoreductase activity"/>
    <property type="evidence" value="ECO:0007669"/>
    <property type="project" value="UniProtKB-KW"/>
</dbReference>
<protein>
    <recommendedName>
        <fullName evidence="7">D-amino-acid oxidase</fullName>
        <ecNumber evidence="6">1.4.3.3</ecNumber>
    </recommendedName>
</protein>
<dbReference type="InterPro" id="IPR006181">
    <property type="entry name" value="D-amino_acid_oxidase_CS"/>
</dbReference>
<name>A0ABW5IN39_9BACT</name>
<evidence type="ECO:0000313" key="10">
    <source>
        <dbReference type="EMBL" id="MFD2514437.1"/>
    </source>
</evidence>
<dbReference type="EMBL" id="JBHULU010000015">
    <property type="protein sequence ID" value="MFD2514437.1"/>
    <property type="molecule type" value="Genomic_DNA"/>
</dbReference>
<gene>
    <name evidence="10" type="ORF">ACFSRY_11210</name>
</gene>
<comment type="catalytic activity">
    <reaction evidence="8">
        <text>a D-alpha-amino acid + O2 + H2O = a 2-oxocarboxylate + H2O2 + NH4(+)</text>
        <dbReference type="Rhea" id="RHEA:21816"/>
        <dbReference type="ChEBI" id="CHEBI:15377"/>
        <dbReference type="ChEBI" id="CHEBI:15379"/>
        <dbReference type="ChEBI" id="CHEBI:16240"/>
        <dbReference type="ChEBI" id="CHEBI:28938"/>
        <dbReference type="ChEBI" id="CHEBI:35179"/>
        <dbReference type="ChEBI" id="CHEBI:59871"/>
        <dbReference type="EC" id="1.4.3.3"/>
    </reaction>
    <physiologicalReaction direction="left-to-right" evidence="8">
        <dbReference type="Rhea" id="RHEA:21817"/>
    </physiologicalReaction>
</comment>
<dbReference type="SUPFAM" id="SSF54373">
    <property type="entry name" value="FAD-linked reductases, C-terminal domain"/>
    <property type="match status" value="1"/>
</dbReference>
<keyword evidence="5 10" id="KW-0560">Oxidoreductase</keyword>
<comment type="cofactor">
    <cofactor evidence="1">
        <name>FAD</name>
        <dbReference type="ChEBI" id="CHEBI:57692"/>
    </cofactor>
</comment>
<dbReference type="SUPFAM" id="SSF51971">
    <property type="entry name" value="Nucleotide-binding domain"/>
    <property type="match status" value="1"/>
</dbReference>
<comment type="caution">
    <text evidence="10">The sequence shown here is derived from an EMBL/GenBank/DDBJ whole genome shotgun (WGS) entry which is preliminary data.</text>
</comment>
<evidence type="ECO:0000256" key="6">
    <source>
        <dbReference type="ARBA" id="ARBA00039101"/>
    </source>
</evidence>